<evidence type="ECO:0000256" key="1">
    <source>
        <dbReference type="SAM" id="MobiDB-lite"/>
    </source>
</evidence>
<dbReference type="AlphaFoldDB" id="H9TQA2"/>
<feature type="compositionally biased region" description="Low complexity" evidence="1">
    <location>
        <begin position="1"/>
        <end position="31"/>
    </location>
</feature>
<dbReference type="EMBL" id="JQ277267">
    <property type="protein sequence ID" value="AFG24183.1"/>
    <property type="molecule type" value="Genomic_DNA"/>
</dbReference>
<name>H9TQA2_CRYNE</name>
<sequence>MMTATATTATAGNGSPVVSRPSSPATPARSAYVPPSAPQIVEPVSQPVRKTIESFEEAGPFLERMVKELDDLPGFTDFRSLNPLKQQHFRNSSALVHALGEHLPRAFCDISELRNKEEWMLSILRTSLNIMITQNNTLFNMASEMEDLRSQVRDLEEKMRTGNGGLENDRARKKLRAETDHDVLNLVHGVVREMVGMPRKGPKPLYVADNWPDYNEEEAPDGFFLKDGRIFWRPNWSNLRCAFFENLVSTAVKKCLQDDQFFQIKSKPTNNELRGRVVDYLNSVVREKKKAEVKKKTEARMKNVKGRTMRFRVWLISNWKDTPLDGCKERDLLKRALLSERGVLRNLHFLEHNETEDVLKRVAERRSNSAGDNENEDDDDAKVEKPGWVAIEPWWWSPVIRLAVWTGYESWLQAQDKAKRRSTPVFHLPYKYHHTITMSFRLASSPTGLEETPDGLFHPTAEYTRGMIDWEAVQKMDSSFIPTYEDVPPDPTRSQSTQGRRPLLEILRHHHPSVYARLQKRLVLLPGLESYTLRSLWKSRCGEGTTQYESKLQRAIADVRYSNFSEYLDASPGPVLDSCHEMEEMDFDFTQENEVFGNFNGFVTEGAEEGVEEGGPNIEEVAM</sequence>
<reference evidence="2" key="1">
    <citation type="submission" date="2011-12" db="EMBL/GenBank/DDBJ databases">
        <title>Transposons of Cryptococcus neoformans.</title>
        <authorList>
            <person name="Ormerod K.L."/>
            <person name="Morrow C.A."/>
            <person name="Chow E.W.L."/>
            <person name="Lee I.R."/>
            <person name="Fraser J.A."/>
        </authorList>
    </citation>
    <scope>NUCLEOTIDE SEQUENCE</scope>
</reference>
<feature type="region of interest" description="Disordered" evidence="1">
    <location>
        <begin position="1"/>
        <end position="38"/>
    </location>
</feature>
<protein>
    <submittedName>
        <fullName evidence="2">Uncharacterized protein</fullName>
    </submittedName>
</protein>
<accession>H9TQA2</accession>
<evidence type="ECO:0000313" key="2">
    <source>
        <dbReference type="EMBL" id="AFG24183.1"/>
    </source>
</evidence>
<organism evidence="2">
    <name type="scientific">Cryptococcus neoformans</name>
    <name type="common">Filobasidiella neoformans</name>
    <dbReference type="NCBI Taxonomy" id="5207"/>
    <lineage>
        <taxon>Eukaryota</taxon>
        <taxon>Fungi</taxon>
        <taxon>Dikarya</taxon>
        <taxon>Basidiomycota</taxon>
        <taxon>Agaricomycotina</taxon>
        <taxon>Tremellomycetes</taxon>
        <taxon>Tremellales</taxon>
        <taxon>Cryptococcaceae</taxon>
        <taxon>Cryptococcus</taxon>
        <taxon>Cryptococcus neoformans species complex</taxon>
    </lineage>
</organism>
<proteinExistence type="predicted"/>